<accession>A0ABS6J8E9</accession>
<dbReference type="InterPro" id="IPR009061">
    <property type="entry name" value="DNA-bd_dom_put_sf"/>
</dbReference>
<dbReference type="Pfam" id="PF12728">
    <property type="entry name" value="HTH_17"/>
    <property type="match status" value="1"/>
</dbReference>
<sequence>MTQLETSAEAPKTRGSDGALLQDWISRTDLAQELGVCEETLRRWADARRGPAFVKAGRKILYRRTAVLDWLEAQEVREPRRSRSGGHR</sequence>
<keyword evidence="3" id="KW-1185">Reference proteome</keyword>
<name>A0ABS6J8E9_9RHOB</name>
<proteinExistence type="predicted"/>
<dbReference type="EMBL" id="JAAATX020000017">
    <property type="protein sequence ID" value="MBU9700018.1"/>
    <property type="molecule type" value="Genomic_DNA"/>
</dbReference>
<feature type="domain" description="Helix-turn-helix" evidence="1">
    <location>
        <begin position="26"/>
        <end position="74"/>
    </location>
</feature>
<reference evidence="2 3" key="1">
    <citation type="submission" date="2021-06" db="EMBL/GenBank/DDBJ databases">
        <title>Rhodobacteraceae bacterium strain HSP-20.</title>
        <authorList>
            <person name="Chen W.-M."/>
        </authorList>
    </citation>
    <scope>NUCLEOTIDE SEQUENCE [LARGE SCALE GENOMIC DNA]</scope>
    <source>
        <strain evidence="2 3">HSP-20</strain>
    </source>
</reference>
<dbReference type="InterPro" id="IPR036388">
    <property type="entry name" value="WH-like_DNA-bd_sf"/>
</dbReference>
<evidence type="ECO:0000313" key="2">
    <source>
        <dbReference type="EMBL" id="MBU9700018.1"/>
    </source>
</evidence>
<dbReference type="Gene3D" id="1.10.10.10">
    <property type="entry name" value="Winged helix-like DNA-binding domain superfamily/Winged helix DNA-binding domain"/>
    <property type="match status" value="1"/>
</dbReference>
<protein>
    <submittedName>
        <fullName evidence="2">Helix-turn-helix domain-containing protein</fullName>
    </submittedName>
</protein>
<dbReference type="Proteomes" id="UP000731907">
    <property type="component" value="Unassembled WGS sequence"/>
</dbReference>
<dbReference type="SUPFAM" id="SSF46955">
    <property type="entry name" value="Putative DNA-binding domain"/>
    <property type="match status" value="1"/>
</dbReference>
<organism evidence="2 3">
    <name type="scientific">Paragemmobacter amnigenus</name>
    <dbReference type="NCBI Taxonomy" id="2852097"/>
    <lineage>
        <taxon>Bacteria</taxon>
        <taxon>Pseudomonadati</taxon>
        <taxon>Pseudomonadota</taxon>
        <taxon>Alphaproteobacteria</taxon>
        <taxon>Rhodobacterales</taxon>
        <taxon>Paracoccaceae</taxon>
        <taxon>Paragemmobacter</taxon>
    </lineage>
</organism>
<gene>
    <name evidence="2" type="ORF">GU927_019425</name>
</gene>
<comment type="caution">
    <text evidence="2">The sequence shown here is derived from an EMBL/GenBank/DDBJ whole genome shotgun (WGS) entry which is preliminary data.</text>
</comment>
<dbReference type="RefSeq" id="WP_161764072.1">
    <property type="nucleotide sequence ID" value="NZ_JAAATX020000017.1"/>
</dbReference>
<dbReference type="InterPro" id="IPR041657">
    <property type="entry name" value="HTH_17"/>
</dbReference>
<evidence type="ECO:0000313" key="3">
    <source>
        <dbReference type="Proteomes" id="UP000731907"/>
    </source>
</evidence>
<evidence type="ECO:0000259" key="1">
    <source>
        <dbReference type="Pfam" id="PF12728"/>
    </source>
</evidence>